<dbReference type="PANTHER" id="PTHR12406:SF45">
    <property type="entry name" value="PATATIN"/>
    <property type="match status" value="1"/>
</dbReference>
<dbReference type="GO" id="GO:0004806">
    <property type="term" value="F:triacylglycerol lipase activity"/>
    <property type="evidence" value="ECO:0007669"/>
    <property type="project" value="TreeGrafter"/>
</dbReference>
<evidence type="ECO:0008006" key="3">
    <source>
        <dbReference type="Google" id="ProtNLM"/>
    </source>
</evidence>
<dbReference type="Proteomes" id="UP000747399">
    <property type="component" value="Unassembled WGS sequence"/>
</dbReference>
<dbReference type="GO" id="GO:0016020">
    <property type="term" value="C:membrane"/>
    <property type="evidence" value="ECO:0007669"/>
    <property type="project" value="TreeGrafter"/>
</dbReference>
<dbReference type="EMBL" id="BNCO01000045">
    <property type="protein sequence ID" value="GIL61462.1"/>
    <property type="molecule type" value="Genomic_DNA"/>
</dbReference>
<dbReference type="PANTHER" id="PTHR12406">
    <property type="entry name" value="CALCIUM-INDEPENDENT PHOSPHOLIPASE A2 IPLA2 -RELATED"/>
    <property type="match status" value="1"/>
</dbReference>
<evidence type="ECO:0000313" key="2">
    <source>
        <dbReference type="Proteomes" id="UP000747399"/>
    </source>
</evidence>
<dbReference type="InterPro" id="IPR033562">
    <property type="entry name" value="PLPL"/>
</dbReference>
<name>A0A8J4BHP7_9CHLO</name>
<evidence type="ECO:0000313" key="1">
    <source>
        <dbReference type="EMBL" id="GIL61462.1"/>
    </source>
</evidence>
<keyword evidence="2" id="KW-1185">Reference proteome</keyword>
<gene>
    <name evidence="1" type="ORF">Vafri_15901</name>
</gene>
<proteinExistence type="predicted"/>
<sequence>MTLLKWLSRCRSAASKPLRFAIQDRRDLKGLQRQQIFAPRSSRNAPNNNSDLHIVWPGYGTCFFWQAGIMSRMSEELQMAHIPTIASSGGGLVAILGACEVTPAEAVQLAFRLCREAGVYDRPLGLLGIWRDLVHRWLDELLPADAASRCAQVGLVVTELPSLQPLQLSGWHCRDDLISAALASAHIPLVLDGTWATRCRDRLVLDGNLHYAWLTGPQALVPPGPSLVFDPRDDPHLQRELGGGFGAIVRRMDDRRAFHLVELGRRHFDSLVERGVLDRHALRAQYGRLRTDAGLLPGVPRT</sequence>
<dbReference type="InterPro" id="IPR016035">
    <property type="entry name" value="Acyl_Trfase/lysoPLipase"/>
</dbReference>
<organism evidence="1 2">
    <name type="scientific">Volvox africanus</name>
    <dbReference type="NCBI Taxonomy" id="51714"/>
    <lineage>
        <taxon>Eukaryota</taxon>
        <taxon>Viridiplantae</taxon>
        <taxon>Chlorophyta</taxon>
        <taxon>core chlorophytes</taxon>
        <taxon>Chlorophyceae</taxon>
        <taxon>CS clade</taxon>
        <taxon>Chlamydomonadales</taxon>
        <taxon>Volvocaceae</taxon>
        <taxon>Volvox</taxon>
    </lineage>
</organism>
<comment type="caution">
    <text evidence="1">The sequence shown here is derived from an EMBL/GenBank/DDBJ whole genome shotgun (WGS) entry which is preliminary data.</text>
</comment>
<dbReference type="GO" id="GO:0055088">
    <property type="term" value="P:lipid homeostasis"/>
    <property type="evidence" value="ECO:0007669"/>
    <property type="project" value="TreeGrafter"/>
</dbReference>
<dbReference type="GO" id="GO:0005737">
    <property type="term" value="C:cytoplasm"/>
    <property type="evidence" value="ECO:0007669"/>
    <property type="project" value="TreeGrafter"/>
</dbReference>
<accession>A0A8J4BHP7</accession>
<dbReference type="AlphaFoldDB" id="A0A8J4BHP7"/>
<dbReference type="SUPFAM" id="SSF52151">
    <property type="entry name" value="FabD/lysophospholipase-like"/>
    <property type="match status" value="1"/>
</dbReference>
<protein>
    <recommendedName>
        <fullName evidence="3">PNPLA domain-containing protein</fullName>
    </recommendedName>
</protein>
<dbReference type="GO" id="GO:0019433">
    <property type="term" value="P:triglyceride catabolic process"/>
    <property type="evidence" value="ECO:0007669"/>
    <property type="project" value="TreeGrafter"/>
</dbReference>
<reference evidence="1" key="1">
    <citation type="journal article" date="2021" name="Proc. Natl. Acad. Sci. U.S.A.">
        <title>Three genomes in the algal genus Volvox reveal the fate of a haploid sex-determining region after a transition to homothallism.</title>
        <authorList>
            <person name="Yamamoto K."/>
            <person name="Hamaji T."/>
            <person name="Kawai-Toyooka H."/>
            <person name="Matsuzaki R."/>
            <person name="Takahashi F."/>
            <person name="Nishimura Y."/>
            <person name="Kawachi M."/>
            <person name="Noguchi H."/>
            <person name="Minakuchi Y."/>
            <person name="Umen J.G."/>
            <person name="Toyoda A."/>
            <person name="Nozaki H."/>
        </authorList>
    </citation>
    <scope>NUCLEOTIDE SEQUENCE</scope>
    <source>
        <strain evidence="1">NIES-3780</strain>
    </source>
</reference>
<dbReference type="GO" id="GO:0005811">
    <property type="term" value="C:lipid droplet"/>
    <property type="evidence" value="ECO:0007669"/>
    <property type="project" value="TreeGrafter"/>
</dbReference>